<evidence type="ECO:0000313" key="2">
    <source>
        <dbReference type="Proteomes" id="UP001169027"/>
    </source>
</evidence>
<keyword evidence="2" id="KW-1185">Reference proteome</keyword>
<accession>A0ABT8S1W7</accession>
<dbReference type="RefSeq" id="WP_301805701.1">
    <property type="nucleotide sequence ID" value="NZ_JAUJZH010000003.1"/>
</dbReference>
<dbReference type="EMBL" id="JAUKVY010000003">
    <property type="protein sequence ID" value="MDO1531967.1"/>
    <property type="molecule type" value="Genomic_DNA"/>
</dbReference>
<protein>
    <submittedName>
        <fullName evidence="1">Phage tail terminator-like protein</fullName>
    </submittedName>
</protein>
<gene>
    <name evidence="1" type="ORF">Q2T77_06685</name>
</gene>
<evidence type="ECO:0000313" key="1">
    <source>
        <dbReference type="EMBL" id="MDO1531967.1"/>
    </source>
</evidence>
<name>A0ABT8S1W7_9BURK</name>
<proteinExistence type="predicted"/>
<reference evidence="1" key="1">
    <citation type="submission" date="2023-06" db="EMBL/GenBank/DDBJ databases">
        <authorList>
            <person name="Jiang Y."/>
            <person name="Liu Q."/>
        </authorList>
    </citation>
    <scope>NUCLEOTIDE SEQUENCE</scope>
    <source>
        <strain evidence="1">CGMCC 1.12090</strain>
    </source>
</reference>
<dbReference type="InterPro" id="IPR025395">
    <property type="entry name" value="Phage_tail_terminator-like"/>
</dbReference>
<dbReference type="Gene3D" id="3.30.2000.20">
    <property type="match status" value="1"/>
</dbReference>
<dbReference type="Proteomes" id="UP001169027">
    <property type="component" value="Unassembled WGS sequence"/>
</dbReference>
<dbReference type="Pfam" id="PF13554">
    <property type="entry name" value="Phage_tail_terminator_5"/>
    <property type="match status" value="1"/>
</dbReference>
<organism evidence="1 2">
    <name type="scientific">Variovorax ginsengisoli</name>
    <dbReference type="NCBI Taxonomy" id="363844"/>
    <lineage>
        <taxon>Bacteria</taxon>
        <taxon>Pseudomonadati</taxon>
        <taxon>Pseudomonadota</taxon>
        <taxon>Betaproteobacteria</taxon>
        <taxon>Burkholderiales</taxon>
        <taxon>Comamonadaceae</taxon>
        <taxon>Variovorax</taxon>
    </lineage>
</organism>
<sequence>MSDKLIRSLFEGRLGTWAAARVPALPVAWENVSFTPPAGAYLRAFLLRGATTSRDLAGDNRNRVGVFQISIVCPAGNGAGAAESIAAELDALFPMNLRLTSGTFAVQQLSPLRLWSPDSSDRYLLPVDFQYRADTYPT</sequence>
<comment type="caution">
    <text evidence="1">The sequence shown here is derived from an EMBL/GenBank/DDBJ whole genome shotgun (WGS) entry which is preliminary data.</text>
</comment>